<protein>
    <submittedName>
        <fullName evidence="2">Uncharacterized protein</fullName>
    </submittedName>
</protein>
<evidence type="ECO:0000313" key="3">
    <source>
        <dbReference type="Proteomes" id="UP000292039"/>
    </source>
</evidence>
<dbReference type="AlphaFoldDB" id="A0A4Q7MY67"/>
<evidence type="ECO:0000256" key="1">
    <source>
        <dbReference type="SAM" id="MobiDB-lite"/>
    </source>
</evidence>
<comment type="caution">
    <text evidence="2">The sequence shown here is derived from an EMBL/GenBank/DDBJ whole genome shotgun (WGS) entry which is preliminary data.</text>
</comment>
<gene>
    <name evidence="2" type="ORF">EV679_0323</name>
</gene>
<feature type="region of interest" description="Disordered" evidence="1">
    <location>
        <begin position="81"/>
        <end position="102"/>
    </location>
</feature>
<proteinExistence type="predicted"/>
<reference evidence="2 3" key="1">
    <citation type="submission" date="2019-02" db="EMBL/GenBank/DDBJ databases">
        <title>Genomic Encyclopedia of Type Strains, Phase IV (KMG-IV): sequencing the most valuable type-strain genomes for metagenomic binning, comparative biology and taxonomic classification.</title>
        <authorList>
            <person name="Goeker M."/>
        </authorList>
    </citation>
    <scope>NUCLEOTIDE SEQUENCE [LARGE SCALE GENOMIC DNA]</scope>
    <source>
        <strain evidence="2 3">DSM 16618</strain>
    </source>
</reference>
<sequence>MQAGLQANVDGVPTYKLAKQHDDEMRICESWIAIDEDFTNQTTALAGGTPPMPRSQVIHTRIGKARVLRDKATLAASTVLATPSVNPSDPGITSPASHAEKN</sequence>
<accession>A0A4Q7MY67</accession>
<dbReference type="EMBL" id="SGWZ01000001">
    <property type="protein sequence ID" value="RZS73135.1"/>
    <property type="molecule type" value="Genomic_DNA"/>
</dbReference>
<name>A0A4Q7MY67_9BURK</name>
<evidence type="ECO:0000313" key="2">
    <source>
        <dbReference type="EMBL" id="RZS73135.1"/>
    </source>
</evidence>
<organism evidence="2 3">
    <name type="scientific">Kerstersia gyiorum</name>
    <dbReference type="NCBI Taxonomy" id="206506"/>
    <lineage>
        <taxon>Bacteria</taxon>
        <taxon>Pseudomonadati</taxon>
        <taxon>Pseudomonadota</taxon>
        <taxon>Betaproteobacteria</taxon>
        <taxon>Burkholderiales</taxon>
        <taxon>Alcaligenaceae</taxon>
        <taxon>Kerstersia</taxon>
    </lineage>
</organism>
<dbReference type="Proteomes" id="UP000292039">
    <property type="component" value="Unassembled WGS sequence"/>
</dbReference>